<protein>
    <submittedName>
        <fullName evidence="2">DinB family protein</fullName>
    </submittedName>
</protein>
<accession>A0ABW3I2X7</accession>
<organism evidence="2 3">
    <name type="scientific">Pseudofulvibacter geojedonensis</name>
    <dbReference type="NCBI Taxonomy" id="1123758"/>
    <lineage>
        <taxon>Bacteria</taxon>
        <taxon>Pseudomonadati</taxon>
        <taxon>Bacteroidota</taxon>
        <taxon>Flavobacteriia</taxon>
        <taxon>Flavobacteriales</taxon>
        <taxon>Flavobacteriaceae</taxon>
        <taxon>Pseudofulvibacter</taxon>
    </lineage>
</organism>
<dbReference type="Proteomes" id="UP001596997">
    <property type="component" value="Unassembled WGS sequence"/>
</dbReference>
<evidence type="ECO:0000313" key="3">
    <source>
        <dbReference type="Proteomes" id="UP001596997"/>
    </source>
</evidence>
<proteinExistence type="predicted"/>
<evidence type="ECO:0000313" key="2">
    <source>
        <dbReference type="EMBL" id="MFD0964206.1"/>
    </source>
</evidence>
<dbReference type="Gene3D" id="1.20.120.450">
    <property type="entry name" value="dinb family like domain"/>
    <property type="match status" value="1"/>
</dbReference>
<dbReference type="SUPFAM" id="SSF109854">
    <property type="entry name" value="DinB/YfiT-like putative metalloenzymes"/>
    <property type="match status" value="1"/>
</dbReference>
<name>A0ABW3I2X7_9FLAO</name>
<evidence type="ECO:0000259" key="1">
    <source>
        <dbReference type="Pfam" id="PF12867"/>
    </source>
</evidence>
<dbReference type="Pfam" id="PF12867">
    <property type="entry name" value="DinB_2"/>
    <property type="match status" value="1"/>
</dbReference>
<sequence length="172" mass="20257">MKVKDLKETEYNVYYDRYISKVPADIDLREGFELDKKKVINFFSSIPTDRLLYRYKDNKWSIKEVFQHLIDTERIFMYRCFRIARKDKTALAGFNQDDYIAPSKADYKTINELLSEFTITRDYSINLLNSLSDEDLKCIGESNGSEISARAAAITLLGHSLWHIEVIEERYL</sequence>
<dbReference type="InterPro" id="IPR024775">
    <property type="entry name" value="DinB-like"/>
</dbReference>
<dbReference type="RefSeq" id="WP_377715691.1">
    <property type="nucleotide sequence ID" value="NZ_JBHTJM010000008.1"/>
</dbReference>
<comment type="caution">
    <text evidence="2">The sequence shown here is derived from an EMBL/GenBank/DDBJ whole genome shotgun (WGS) entry which is preliminary data.</text>
</comment>
<feature type="domain" description="DinB-like" evidence="1">
    <location>
        <begin position="38"/>
        <end position="167"/>
    </location>
</feature>
<dbReference type="EMBL" id="JBHTJM010000008">
    <property type="protein sequence ID" value="MFD0964206.1"/>
    <property type="molecule type" value="Genomic_DNA"/>
</dbReference>
<gene>
    <name evidence="2" type="ORF">ACFQ1O_09335</name>
</gene>
<reference evidence="3" key="1">
    <citation type="journal article" date="2019" name="Int. J. Syst. Evol. Microbiol.">
        <title>The Global Catalogue of Microorganisms (GCM) 10K type strain sequencing project: providing services to taxonomists for standard genome sequencing and annotation.</title>
        <authorList>
            <consortium name="The Broad Institute Genomics Platform"/>
            <consortium name="The Broad Institute Genome Sequencing Center for Infectious Disease"/>
            <person name="Wu L."/>
            <person name="Ma J."/>
        </authorList>
    </citation>
    <scope>NUCLEOTIDE SEQUENCE [LARGE SCALE GENOMIC DNA]</scope>
    <source>
        <strain evidence="3">CCUG 62114</strain>
    </source>
</reference>
<keyword evidence="3" id="KW-1185">Reference proteome</keyword>
<dbReference type="InterPro" id="IPR034660">
    <property type="entry name" value="DinB/YfiT-like"/>
</dbReference>